<dbReference type="Proteomes" id="UP000005808">
    <property type="component" value="Unassembled WGS sequence"/>
</dbReference>
<evidence type="ECO:0000256" key="2">
    <source>
        <dbReference type="ARBA" id="ARBA00022801"/>
    </source>
</evidence>
<dbReference type="SUPFAM" id="SSF54637">
    <property type="entry name" value="Thioesterase/thiol ester dehydrase-isomerase"/>
    <property type="match status" value="1"/>
</dbReference>
<organism evidence="4 5">
    <name type="scientific">Cupriavidus basilensis OR16</name>
    <dbReference type="NCBI Taxonomy" id="1127483"/>
    <lineage>
        <taxon>Bacteria</taxon>
        <taxon>Pseudomonadati</taxon>
        <taxon>Pseudomonadota</taxon>
        <taxon>Betaproteobacteria</taxon>
        <taxon>Burkholderiales</taxon>
        <taxon>Burkholderiaceae</taxon>
        <taxon>Cupriavidus</taxon>
    </lineage>
</organism>
<evidence type="ECO:0000256" key="1">
    <source>
        <dbReference type="ARBA" id="ARBA00008324"/>
    </source>
</evidence>
<dbReference type="PANTHER" id="PTHR21660:SF1">
    <property type="entry name" value="ACYL-COENZYME A THIOESTERASE 13"/>
    <property type="match status" value="1"/>
</dbReference>
<evidence type="ECO:0000313" key="4">
    <source>
        <dbReference type="EMBL" id="EHP41166.1"/>
    </source>
</evidence>
<dbReference type="GO" id="GO:0047617">
    <property type="term" value="F:fatty acyl-CoA hydrolase activity"/>
    <property type="evidence" value="ECO:0007669"/>
    <property type="project" value="InterPro"/>
</dbReference>
<proteinExistence type="inferred from homology"/>
<protein>
    <submittedName>
        <fullName evidence="4">Phenylacetic acid degradation-like protein</fullName>
    </submittedName>
</protein>
<sequence>MAGSAVVSTFANLRAVKCTRRQEGEFVGIAPSRCPLCLHAAPTYHVPSMTDLSPPASVNEFAGEAPGLLFALPMPMARVFGLTGVHINAKEACVSMAYHPDHTNSRGDVHGGALATLLDCALSCAARGHDPRRFGVATIDLSVHFTAPGRGELTATAWCERRGRSLCFARGEIRDAQGELLALATGTFKLLDRTPAPAA</sequence>
<feature type="domain" description="Thioesterase" evidence="3">
    <location>
        <begin position="107"/>
        <end position="181"/>
    </location>
</feature>
<dbReference type="Gene3D" id="3.10.129.10">
    <property type="entry name" value="Hotdog Thioesterase"/>
    <property type="match status" value="1"/>
</dbReference>
<dbReference type="NCBIfam" id="TIGR00369">
    <property type="entry name" value="unchar_dom_1"/>
    <property type="match status" value="1"/>
</dbReference>
<comment type="similarity">
    <text evidence="1">Belongs to the thioesterase PaaI family.</text>
</comment>
<evidence type="ECO:0000313" key="5">
    <source>
        <dbReference type="Proteomes" id="UP000005808"/>
    </source>
</evidence>
<comment type="caution">
    <text evidence="4">The sequence shown here is derived from an EMBL/GenBank/DDBJ whole genome shotgun (WGS) entry which is preliminary data.</text>
</comment>
<dbReference type="CDD" id="cd03443">
    <property type="entry name" value="PaaI_thioesterase"/>
    <property type="match status" value="1"/>
</dbReference>
<keyword evidence="2" id="KW-0378">Hydrolase</keyword>
<dbReference type="InterPro" id="IPR006683">
    <property type="entry name" value="Thioestr_dom"/>
</dbReference>
<name>H1S8F2_9BURK</name>
<dbReference type="InterPro" id="IPR039298">
    <property type="entry name" value="ACOT13"/>
</dbReference>
<dbReference type="AlphaFoldDB" id="H1S8F2"/>
<dbReference type="PANTHER" id="PTHR21660">
    <property type="entry name" value="THIOESTERASE SUPERFAMILY MEMBER-RELATED"/>
    <property type="match status" value="1"/>
</dbReference>
<reference evidence="4 5" key="1">
    <citation type="journal article" date="2012" name="J. Bacteriol.">
        <title>De Novo Genome Project of Cupriavidus basilensis OR16.</title>
        <authorList>
            <person name="Cserhati M."/>
            <person name="Kriszt B."/>
            <person name="Szoboszlay S."/>
            <person name="Toth A."/>
            <person name="Szabo I."/>
            <person name="Tancsics A."/>
            <person name="Nagy I."/>
            <person name="Horvath B."/>
            <person name="Nagy I."/>
            <person name="Kukolya J."/>
        </authorList>
    </citation>
    <scope>NUCLEOTIDE SEQUENCE [LARGE SCALE GENOMIC DNA]</scope>
    <source>
        <strain evidence="4 5">OR16</strain>
    </source>
</reference>
<dbReference type="PATRIC" id="fig|1127483.3.peg.4258"/>
<dbReference type="InterPro" id="IPR029069">
    <property type="entry name" value="HotDog_dom_sf"/>
</dbReference>
<dbReference type="EMBL" id="AHJE01000052">
    <property type="protein sequence ID" value="EHP41166.1"/>
    <property type="molecule type" value="Genomic_DNA"/>
</dbReference>
<accession>H1S8F2</accession>
<evidence type="ECO:0000259" key="3">
    <source>
        <dbReference type="Pfam" id="PF03061"/>
    </source>
</evidence>
<gene>
    <name evidence="4" type="ORF">OR16_21288</name>
</gene>
<dbReference type="Pfam" id="PF03061">
    <property type="entry name" value="4HBT"/>
    <property type="match status" value="1"/>
</dbReference>
<dbReference type="InterPro" id="IPR003736">
    <property type="entry name" value="PAAI_dom"/>
</dbReference>